<dbReference type="GO" id="GO:0003677">
    <property type="term" value="F:DNA binding"/>
    <property type="evidence" value="ECO:0007669"/>
    <property type="project" value="UniProtKB-KW"/>
</dbReference>
<evidence type="ECO:0000256" key="6">
    <source>
        <dbReference type="ARBA" id="ARBA00035107"/>
    </source>
</evidence>
<dbReference type="InterPro" id="IPR001387">
    <property type="entry name" value="Cro/C1-type_HTH"/>
</dbReference>
<comment type="caution">
    <text evidence="9">The sequence shown here is derived from an EMBL/GenBank/DDBJ whole genome shotgun (WGS) entry which is preliminary data.</text>
</comment>
<dbReference type="InterPro" id="IPR010982">
    <property type="entry name" value="Lambda_DNA-bd_dom_sf"/>
</dbReference>
<comment type="function">
    <text evidence="6">Transcriptional coactivator that stimulates GCN4-dependent transcriptional activity by bridging the DNA-binding region of GCN4 and TBP (SPT15), thereby recruiting TBP to GCN4-bound promoters. Involved in induction of the ribosome quality control (RQC) pathway; a pathway that degrades nascent peptide chains during problematic translation. Required to prevent stalled ribosomes from frameshifting.</text>
</comment>
<evidence type="ECO:0000256" key="5">
    <source>
        <dbReference type="ARBA" id="ARBA00023163"/>
    </source>
</evidence>
<evidence type="ECO:0000256" key="1">
    <source>
        <dbReference type="ARBA" id="ARBA00009802"/>
    </source>
</evidence>
<gene>
    <name evidence="9" type="ORF">D0864_04742</name>
</gene>
<feature type="compositionally biased region" description="Polar residues" evidence="7">
    <location>
        <begin position="105"/>
        <end position="120"/>
    </location>
</feature>
<evidence type="ECO:0000313" key="9">
    <source>
        <dbReference type="EMBL" id="RMY97530.1"/>
    </source>
</evidence>
<name>A0A3M7G8N8_HORWE</name>
<feature type="compositionally biased region" description="Polar residues" evidence="7">
    <location>
        <begin position="1"/>
        <end position="10"/>
    </location>
</feature>
<evidence type="ECO:0000256" key="4">
    <source>
        <dbReference type="ARBA" id="ARBA00023125"/>
    </source>
</evidence>
<organism evidence="9 10">
    <name type="scientific">Hortaea werneckii</name>
    <name type="common">Black yeast</name>
    <name type="synonym">Cladosporium werneckii</name>
    <dbReference type="NCBI Taxonomy" id="91943"/>
    <lineage>
        <taxon>Eukaryota</taxon>
        <taxon>Fungi</taxon>
        <taxon>Dikarya</taxon>
        <taxon>Ascomycota</taxon>
        <taxon>Pezizomycotina</taxon>
        <taxon>Dothideomycetes</taxon>
        <taxon>Dothideomycetidae</taxon>
        <taxon>Mycosphaerellales</taxon>
        <taxon>Teratosphaeriaceae</taxon>
        <taxon>Hortaea</taxon>
    </lineage>
</organism>
<protein>
    <recommendedName>
        <fullName evidence="2">Multiprotein-bridging factor 1</fullName>
    </recommendedName>
</protein>
<keyword evidence="5" id="KW-0804">Transcription</keyword>
<dbReference type="VEuPathDB" id="FungiDB:BTJ68_10314"/>
<accession>A0A3M7G8N8</accession>
<evidence type="ECO:0000256" key="3">
    <source>
        <dbReference type="ARBA" id="ARBA00023015"/>
    </source>
</evidence>
<keyword evidence="3" id="KW-0805">Transcription regulation</keyword>
<feature type="region of interest" description="Disordered" evidence="7">
    <location>
        <begin position="105"/>
        <end position="125"/>
    </location>
</feature>
<feature type="region of interest" description="Disordered" evidence="7">
    <location>
        <begin position="1"/>
        <end position="90"/>
    </location>
</feature>
<keyword evidence="4" id="KW-0238">DNA-binding</keyword>
<dbReference type="PANTHER" id="PTHR10245">
    <property type="entry name" value="ENDOTHELIAL DIFFERENTIATION-RELATED FACTOR 1 MULTIPROTEIN BRIDGING FACTOR 1"/>
    <property type="match status" value="1"/>
</dbReference>
<evidence type="ECO:0000256" key="7">
    <source>
        <dbReference type="SAM" id="MobiDB-lite"/>
    </source>
</evidence>
<dbReference type="GO" id="GO:0005634">
    <property type="term" value="C:nucleus"/>
    <property type="evidence" value="ECO:0007669"/>
    <property type="project" value="TreeGrafter"/>
</dbReference>
<dbReference type="Gene3D" id="1.10.260.40">
    <property type="entry name" value="lambda repressor-like DNA-binding domains"/>
    <property type="match status" value="1"/>
</dbReference>
<evidence type="ECO:0000259" key="8">
    <source>
        <dbReference type="Pfam" id="PF08523"/>
    </source>
</evidence>
<dbReference type="Pfam" id="PF08523">
    <property type="entry name" value="MBF1"/>
    <property type="match status" value="1"/>
</dbReference>
<dbReference type="AlphaFoldDB" id="A0A3M7G8N8"/>
<dbReference type="InterPro" id="IPR013729">
    <property type="entry name" value="MBF1_N"/>
</dbReference>
<proteinExistence type="inferred from homology"/>
<comment type="similarity">
    <text evidence="1">Belongs to the MBF1 family.</text>
</comment>
<sequence>MSDDWNSVTKIGSKVRGPGTAERETTIKGKSALNAAQRSGAVTGTEKKYATANISDHSDQKTDRPQQQATGNPEGQRLTKVDRADGPVATKKVPEEVAKALMQARNNMKNQKGNTMTQKDLASKANVDVKDVASLERTGAEFPGMDKVLKLQKAANVRLTGSDIGAPMLGPKKKT</sequence>
<feature type="domain" description="Multiprotein bridging factor 1 N-terminal" evidence="8">
    <location>
        <begin position="3"/>
        <end position="93"/>
    </location>
</feature>
<reference evidence="9 10" key="1">
    <citation type="journal article" date="2018" name="BMC Genomics">
        <title>Genomic evidence for intraspecific hybridization in a clonal and extremely halotolerant yeast.</title>
        <authorList>
            <person name="Gostincar C."/>
            <person name="Stajich J.E."/>
            <person name="Zupancic J."/>
            <person name="Zalar P."/>
            <person name="Gunde-Cimerman N."/>
        </authorList>
    </citation>
    <scope>NUCLEOTIDE SEQUENCE [LARGE SCALE GENOMIC DNA]</scope>
    <source>
        <strain evidence="9 10">EXF-10513</strain>
    </source>
</reference>
<dbReference type="CDD" id="cd00093">
    <property type="entry name" value="HTH_XRE"/>
    <property type="match status" value="1"/>
</dbReference>
<dbReference type="PANTHER" id="PTHR10245:SF15">
    <property type="entry name" value="ENDOTHELIAL DIFFERENTIATION-RELATED FACTOR 1"/>
    <property type="match status" value="1"/>
</dbReference>
<evidence type="ECO:0000313" key="10">
    <source>
        <dbReference type="Proteomes" id="UP000269539"/>
    </source>
</evidence>
<evidence type="ECO:0000256" key="2">
    <source>
        <dbReference type="ARBA" id="ARBA00014317"/>
    </source>
</evidence>
<dbReference type="EMBL" id="QWIO01000417">
    <property type="protein sequence ID" value="RMY97530.1"/>
    <property type="molecule type" value="Genomic_DNA"/>
</dbReference>
<dbReference type="Proteomes" id="UP000269539">
    <property type="component" value="Unassembled WGS sequence"/>
</dbReference>